<keyword evidence="8" id="KW-1133">Transmembrane helix</keyword>
<dbReference type="Proteomes" id="UP000004931">
    <property type="component" value="Unassembled WGS sequence"/>
</dbReference>
<evidence type="ECO:0000256" key="6">
    <source>
        <dbReference type="ARBA" id="ARBA00022692"/>
    </source>
</evidence>
<dbReference type="Gene3D" id="3.30.1300.30">
    <property type="entry name" value="GSPII I/J protein-like"/>
    <property type="match status" value="1"/>
</dbReference>
<accession>A0YG40</accession>
<keyword evidence="3 10" id="KW-0813">Transport</keyword>
<keyword evidence="5 10" id="KW-0997">Cell inner membrane</keyword>
<keyword evidence="6" id="KW-0812">Transmembrane</keyword>
<evidence type="ECO:0000256" key="1">
    <source>
        <dbReference type="ARBA" id="ARBA00004533"/>
    </source>
</evidence>
<keyword evidence="4 10" id="KW-1003">Cell membrane</keyword>
<protein>
    <recommendedName>
        <fullName evidence="10">Type II secretion system protein K</fullName>
    </recommendedName>
</protein>
<keyword evidence="7" id="KW-0653">Protein transport</keyword>
<evidence type="ECO:0000313" key="12">
    <source>
        <dbReference type="EMBL" id="EAW30290.1"/>
    </source>
</evidence>
<reference evidence="12 13" key="1">
    <citation type="journal article" date="2010" name="J. Bacteriol.">
        <title>Genome sequence of the oligotrophic marine Gammaproteobacterium HTCC2143, isolated from the Oregon Coast.</title>
        <authorList>
            <person name="Oh H.M."/>
            <person name="Kang I."/>
            <person name="Ferriera S."/>
            <person name="Giovannoni S.J."/>
            <person name="Cho J.C."/>
        </authorList>
    </citation>
    <scope>NUCLEOTIDE SEQUENCE [LARGE SCALE GENOMIC DNA]</scope>
    <source>
        <strain evidence="12 13">HTCC2143</strain>
    </source>
</reference>
<dbReference type="STRING" id="247633.GP2143_02065"/>
<evidence type="ECO:0000256" key="9">
    <source>
        <dbReference type="ARBA" id="ARBA00023136"/>
    </source>
</evidence>
<evidence type="ECO:0000256" key="4">
    <source>
        <dbReference type="ARBA" id="ARBA00022475"/>
    </source>
</evidence>
<feature type="domain" description="T2SS protein K first SAM-like" evidence="11">
    <location>
        <begin position="88"/>
        <end position="201"/>
    </location>
</feature>
<evidence type="ECO:0000256" key="7">
    <source>
        <dbReference type="ARBA" id="ARBA00022927"/>
    </source>
</evidence>
<comment type="subcellular location">
    <subcellularLocation>
        <location evidence="1 10">Cell inner membrane</location>
    </subcellularLocation>
</comment>
<dbReference type="EMBL" id="AAVT01000009">
    <property type="protein sequence ID" value="EAW30290.1"/>
    <property type="molecule type" value="Genomic_DNA"/>
</dbReference>
<evidence type="ECO:0000313" key="13">
    <source>
        <dbReference type="Proteomes" id="UP000004931"/>
    </source>
</evidence>
<gene>
    <name evidence="12" type="ORF">GP2143_02065</name>
</gene>
<dbReference type="SUPFAM" id="SSF54523">
    <property type="entry name" value="Pili subunits"/>
    <property type="match status" value="1"/>
</dbReference>
<dbReference type="Pfam" id="PF21687">
    <property type="entry name" value="T2SSK_1st"/>
    <property type="match status" value="1"/>
</dbReference>
<dbReference type="GO" id="GO:0005886">
    <property type="term" value="C:plasma membrane"/>
    <property type="evidence" value="ECO:0007669"/>
    <property type="project" value="UniProtKB-SubCell"/>
</dbReference>
<evidence type="ECO:0000256" key="5">
    <source>
        <dbReference type="ARBA" id="ARBA00022519"/>
    </source>
</evidence>
<dbReference type="eggNOG" id="COG3156">
    <property type="taxonomic scope" value="Bacteria"/>
</dbReference>
<keyword evidence="13" id="KW-1185">Reference proteome</keyword>
<comment type="caution">
    <text evidence="12">The sequence shown here is derived from an EMBL/GenBank/DDBJ whole genome shotgun (WGS) entry which is preliminary data.</text>
</comment>
<dbReference type="InterPro" id="IPR038072">
    <property type="entry name" value="GspK_central_sf"/>
</dbReference>
<dbReference type="InterPro" id="IPR049031">
    <property type="entry name" value="T2SSK_SAM-like_1st"/>
</dbReference>
<keyword evidence="9 10" id="KW-0472">Membrane</keyword>
<evidence type="ECO:0000256" key="2">
    <source>
        <dbReference type="ARBA" id="ARBA00007246"/>
    </source>
</evidence>
<comment type="similarity">
    <text evidence="2 10">Belongs to the GSP K family.</text>
</comment>
<dbReference type="GO" id="GO:0009306">
    <property type="term" value="P:protein secretion"/>
    <property type="evidence" value="ECO:0007669"/>
    <property type="project" value="InterPro"/>
</dbReference>
<dbReference type="InterPro" id="IPR005628">
    <property type="entry name" value="GspK"/>
</dbReference>
<evidence type="ECO:0000256" key="10">
    <source>
        <dbReference type="PIRNR" id="PIRNR002786"/>
    </source>
</evidence>
<dbReference type="AlphaFoldDB" id="A0YG40"/>
<sequence>MTVVVLLASTLQSDFFVTFKRVENQLHSQQADAYMRGAEGIAREVLSADFNDDKVSISKDHRSEGFNQTIEYPISGGVISGTLCDLQGRFNVNNLAAPAEGAEQYTTDQQLFIRLLQILDLETPVDQSQAEALTLAVADWIDADGDVRGLGGAEDTYYSGLDLPYKAGNWALQSVSELRWVKGVTADLYAALLPHITALPAGVPLNINSASHYLLRAINDKGVLQPLSPSDADGVLSDRDGDTKTDLFNQNEGFDEIADFVRSHPSASLDTTSLSIGSDYFLQQTEILLLERFYTLFSVLHRGSGGSIKTIARSRGGIAGCPVEKNRN</sequence>
<evidence type="ECO:0000256" key="3">
    <source>
        <dbReference type="ARBA" id="ARBA00022448"/>
    </source>
</evidence>
<dbReference type="PANTHER" id="PTHR38831">
    <property type="entry name" value="TYPE II SECRETION SYSTEM PROTEIN K"/>
    <property type="match status" value="1"/>
</dbReference>
<proteinExistence type="inferred from homology"/>
<organism evidence="12 13">
    <name type="scientific">marine gamma proteobacterium HTCC2143</name>
    <dbReference type="NCBI Taxonomy" id="247633"/>
    <lineage>
        <taxon>Bacteria</taxon>
        <taxon>Pseudomonadati</taxon>
        <taxon>Pseudomonadota</taxon>
        <taxon>Gammaproteobacteria</taxon>
        <taxon>Cellvibrionales</taxon>
        <taxon>Spongiibacteraceae</taxon>
        <taxon>BD1-7 clade</taxon>
    </lineage>
</organism>
<evidence type="ECO:0000259" key="11">
    <source>
        <dbReference type="Pfam" id="PF21687"/>
    </source>
</evidence>
<dbReference type="Gene3D" id="1.10.40.60">
    <property type="entry name" value="EpsJ-like"/>
    <property type="match status" value="2"/>
</dbReference>
<name>A0YG40_9GAMM</name>
<evidence type="ECO:0000256" key="8">
    <source>
        <dbReference type="ARBA" id="ARBA00022989"/>
    </source>
</evidence>
<dbReference type="PANTHER" id="PTHR38831:SF1">
    <property type="entry name" value="TYPE II SECRETION SYSTEM PROTEIN K-RELATED"/>
    <property type="match status" value="1"/>
</dbReference>
<dbReference type="NCBIfam" id="NF037980">
    <property type="entry name" value="T2SS_GspK"/>
    <property type="match status" value="1"/>
</dbReference>
<dbReference type="SUPFAM" id="SSF158544">
    <property type="entry name" value="GspK insert domain-like"/>
    <property type="match status" value="1"/>
</dbReference>
<dbReference type="PIRSF" id="PIRSF002786">
    <property type="entry name" value="XcpX"/>
    <property type="match status" value="1"/>
</dbReference>
<dbReference type="InterPro" id="IPR045584">
    <property type="entry name" value="Pilin-like"/>
</dbReference>